<keyword evidence="2" id="KW-0804">Transcription</keyword>
<evidence type="ECO:0000313" key="5">
    <source>
        <dbReference type="EMBL" id="TQR85096.1"/>
    </source>
</evidence>
<dbReference type="SMART" id="SM00420">
    <property type="entry name" value="HTH_DEOR"/>
    <property type="match status" value="1"/>
</dbReference>
<evidence type="ECO:0000256" key="3">
    <source>
        <dbReference type="SAM" id="MobiDB-lite"/>
    </source>
</evidence>
<name>A0A544VYN7_9MYCO</name>
<gene>
    <name evidence="5" type="ORF">D8S82_18905</name>
</gene>
<dbReference type="InterPro" id="IPR036390">
    <property type="entry name" value="WH_DNA-bd_sf"/>
</dbReference>
<dbReference type="SUPFAM" id="SSF100950">
    <property type="entry name" value="NagB/RpiA/CoA transferase-like"/>
    <property type="match status" value="1"/>
</dbReference>
<proteinExistence type="predicted"/>
<dbReference type="Proteomes" id="UP000315759">
    <property type="component" value="Unassembled WGS sequence"/>
</dbReference>
<evidence type="ECO:0000256" key="1">
    <source>
        <dbReference type="ARBA" id="ARBA00023015"/>
    </source>
</evidence>
<evidence type="ECO:0000313" key="6">
    <source>
        <dbReference type="Proteomes" id="UP000315759"/>
    </source>
</evidence>
<dbReference type="Gene3D" id="1.10.10.10">
    <property type="entry name" value="Winged helix-like DNA-binding domain superfamily/Winged helix DNA-binding domain"/>
    <property type="match status" value="1"/>
</dbReference>
<comment type="caution">
    <text evidence="5">The sequence shown here is derived from an EMBL/GenBank/DDBJ whole genome shotgun (WGS) entry which is preliminary data.</text>
</comment>
<dbReference type="PRINTS" id="PR00037">
    <property type="entry name" value="HTHLACR"/>
</dbReference>
<dbReference type="Pfam" id="PF08220">
    <property type="entry name" value="HTH_DeoR"/>
    <property type="match status" value="1"/>
</dbReference>
<dbReference type="InterPro" id="IPR037171">
    <property type="entry name" value="NagB/RpiA_transferase-like"/>
</dbReference>
<dbReference type="AlphaFoldDB" id="A0A544VYN7"/>
<feature type="domain" description="HTH deoR-type" evidence="4">
    <location>
        <begin position="34"/>
        <end position="89"/>
    </location>
</feature>
<dbReference type="InterPro" id="IPR011991">
    <property type="entry name" value="ArsR-like_HTH"/>
</dbReference>
<dbReference type="SUPFAM" id="SSF46785">
    <property type="entry name" value="Winged helix' DNA-binding domain"/>
    <property type="match status" value="1"/>
</dbReference>
<dbReference type="InterPro" id="IPR001034">
    <property type="entry name" value="DeoR_HTH"/>
</dbReference>
<accession>A0A544VYN7</accession>
<keyword evidence="1" id="KW-0805">Transcription regulation</keyword>
<dbReference type="CDD" id="cd00090">
    <property type="entry name" value="HTH_ARSR"/>
    <property type="match status" value="1"/>
</dbReference>
<dbReference type="PANTHER" id="PTHR30363:SF44">
    <property type="entry name" value="AGA OPERON TRANSCRIPTIONAL REPRESSOR-RELATED"/>
    <property type="match status" value="1"/>
</dbReference>
<dbReference type="EMBL" id="VIFX01000024">
    <property type="protein sequence ID" value="TQR85096.1"/>
    <property type="molecule type" value="Genomic_DNA"/>
</dbReference>
<dbReference type="InterPro" id="IPR036388">
    <property type="entry name" value="WH-like_DNA-bd_sf"/>
</dbReference>
<dbReference type="Pfam" id="PF00455">
    <property type="entry name" value="DeoRC"/>
    <property type="match status" value="1"/>
</dbReference>
<dbReference type="PROSITE" id="PS51000">
    <property type="entry name" value="HTH_DEOR_2"/>
    <property type="match status" value="1"/>
</dbReference>
<feature type="region of interest" description="Disordered" evidence="3">
    <location>
        <begin position="1"/>
        <end position="25"/>
    </location>
</feature>
<evidence type="ECO:0000256" key="2">
    <source>
        <dbReference type="ARBA" id="ARBA00023163"/>
    </source>
</evidence>
<dbReference type="SMART" id="SM01134">
    <property type="entry name" value="DeoRC"/>
    <property type="match status" value="1"/>
</dbReference>
<sequence length="298" mass="32372">MGEPDGAGPFEPQTTADQADDDLVARRRDVRGGKRREQILQLLQTVESGALSVEEIAERFGVSFATVRRDLSRLHQDRHITRTYGGVALTGPAELSIHQRHLEFTAEKDAIGRRAAEMVADGAVVILDAGTTTEFVARHLDADDATVFTNGIGAINVLLGNDDVSVVVLGGRLRAVNQTISGAEAEHMLHSVVADYAFIGADAVHPQYGVASRTLEQSRLKTLMMQRARQIVVVADRRKINTDQFNYWSPTPGRWRLITDDDADATALSELRAVGADVELVSPLRALTEPTTLKGSPS</sequence>
<organism evidence="5 6">
    <name type="scientific">Mycolicibacterium hodleri</name>
    <dbReference type="NCBI Taxonomy" id="49897"/>
    <lineage>
        <taxon>Bacteria</taxon>
        <taxon>Bacillati</taxon>
        <taxon>Actinomycetota</taxon>
        <taxon>Actinomycetes</taxon>
        <taxon>Mycobacteriales</taxon>
        <taxon>Mycobacteriaceae</taxon>
        <taxon>Mycolicibacterium</taxon>
    </lineage>
</organism>
<dbReference type="Gene3D" id="3.40.50.1360">
    <property type="match status" value="1"/>
</dbReference>
<dbReference type="GO" id="GO:0003700">
    <property type="term" value="F:DNA-binding transcription factor activity"/>
    <property type="evidence" value="ECO:0007669"/>
    <property type="project" value="InterPro"/>
</dbReference>
<keyword evidence="6" id="KW-1185">Reference proteome</keyword>
<protein>
    <submittedName>
        <fullName evidence="5">DeoR/GlpR transcriptional regulator</fullName>
    </submittedName>
</protein>
<dbReference type="InterPro" id="IPR014036">
    <property type="entry name" value="DeoR-like_C"/>
</dbReference>
<dbReference type="PANTHER" id="PTHR30363">
    <property type="entry name" value="HTH-TYPE TRANSCRIPTIONAL REGULATOR SRLR-RELATED"/>
    <property type="match status" value="1"/>
</dbReference>
<dbReference type="InterPro" id="IPR050313">
    <property type="entry name" value="Carb_Metab_HTH_regulators"/>
</dbReference>
<evidence type="ECO:0000259" key="4">
    <source>
        <dbReference type="PROSITE" id="PS51000"/>
    </source>
</evidence>
<reference evidence="5 6" key="1">
    <citation type="submission" date="2018-10" db="EMBL/GenBank/DDBJ databases">
        <title>Draft genome of Mycobacterium hodleri strain B.</title>
        <authorList>
            <person name="Amande T.J."/>
            <person name="Mcgenity T.J."/>
        </authorList>
    </citation>
    <scope>NUCLEOTIDE SEQUENCE [LARGE SCALE GENOMIC DNA]</scope>
    <source>
        <strain evidence="5 6">B</strain>
    </source>
</reference>